<dbReference type="Gene3D" id="3.40.640.10">
    <property type="entry name" value="Type I PLP-dependent aspartate aminotransferase-like (Major domain)"/>
    <property type="match status" value="1"/>
</dbReference>
<dbReference type="CDD" id="cd00609">
    <property type="entry name" value="AAT_like"/>
    <property type="match status" value="1"/>
</dbReference>
<dbReference type="InterPro" id="IPR051798">
    <property type="entry name" value="Class-II_PLP-Dep_Aminotrans"/>
</dbReference>
<dbReference type="InterPro" id="IPR015421">
    <property type="entry name" value="PyrdxlP-dep_Trfase_major"/>
</dbReference>
<comment type="caution">
    <text evidence="7">The sequence shown here is derived from an EMBL/GenBank/DDBJ whole genome shotgun (WGS) entry which is preliminary data.</text>
</comment>
<dbReference type="Proteomes" id="UP001424441">
    <property type="component" value="Unassembled WGS sequence"/>
</dbReference>
<dbReference type="PANTHER" id="PTHR43525:SF1">
    <property type="entry name" value="PROTEIN MALY"/>
    <property type="match status" value="1"/>
</dbReference>
<name>A0ABN1G8L0_9HYPH</name>
<evidence type="ECO:0000313" key="8">
    <source>
        <dbReference type="Proteomes" id="UP001424441"/>
    </source>
</evidence>
<dbReference type="SUPFAM" id="SSF53383">
    <property type="entry name" value="PLP-dependent transferases"/>
    <property type="match status" value="1"/>
</dbReference>
<dbReference type="InterPro" id="IPR015424">
    <property type="entry name" value="PyrdxlP-dep_Trfase"/>
</dbReference>
<dbReference type="EMBL" id="BAAADE010000003">
    <property type="protein sequence ID" value="GAA0606151.1"/>
    <property type="molecule type" value="Genomic_DNA"/>
</dbReference>
<keyword evidence="7" id="KW-0808">Transferase</keyword>
<protein>
    <recommendedName>
        <fullName evidence="2">cysteine-S-conjugate beta-lyase</fullName>
        <ecNumber evidence="2">4.4.1.13</ecNumber>
    </recommendedName>
</protein>
<dbReference type="Gene3D" id="3.90.1150.10">
    <property type="entry name" value="Aspartate Aminotransferase, domain 1"/>
    <property type="match status" value="1"/>
</dbReference>
<keyword evidence="8" id="KW-1185">Reference proteome</keyword>
<keyword evidence="3" id="KW-0663">Pyridoxal phosphate</keyword>
<evidence type="ECO:0000259" key="6">
    <source>
        <dbReference type="Pfam" id="PF00155"/>
    </source>
</evidence>
<proteinExistence type="inferred from homology"/>
<dbReference type="EC" id="4.4.1.13" evidence="2"/>
<dbReference type="InterPro" id="IPR015422">
    <property type="entry name" value="PyrdxlP-dep_Trfase_small"/>
</dbReference>
<feature type="domain" description="Aminotransferase class I/classII large" evidence="6">
    <location>
        <begin position="43"/>
        <end position="386"/>
    </location>
</feature>
<evidence type="ECO:0000256" key="1">
    <source>
        <dbReference type="ARBA" id="ARBA00001933"/>
    </source>
</evidence>
<dbReference type="InterPro" id="IPR004839">
    <property type="entry name" value="Aminotransferase_I/II_large"/>
</dbReference>
<comment type="similarity">
    <text evidence="5">Belongs to the class-II pyridoxal-phosphate-dependent aminotransferase family. MalY/PatB cystathionine beta-lyase subfamily.</text>
</comment>
<evidence type="ECO:0000256" key="3">
    <source>
        <dbReference type="ARBA" id="ARBA00022898"/>
    </source>
</evidence>
<dbReference type="PANTHER" id="PTHR43525">
    <property type="entry name" value="PROTEIN MALY"/>
    <property type="match status" value="1"/>
</dbReference>
<keyword evidence="4" id="KW-0456">Lyase</keyword>
<accession>A0ABN1G8L0</accession>
<dbReference type="InterPro" id="IPR027619">
    <property type="entry name" value="C-S_lyase_PatB-like"/>
</dbReference>
<evidence type="ECO:0000256" key="2">
    <source>
        <dbReference type="ARBA" id="ARBA00012224"/>
    </source>
</evidence>
<evidence type="ECO:0000256" key="5">
    <source>
        <dbReference type="ARBA" id="ARBA00037974"/>
    </source>
</evidence>
<evidence type="ECO:0000313" key="7">
    <source>
        <dbReference type="EMBL" id="GAA0606151.1"/>
    </source>
</evidence>
<dbReference type="Pfam" id="PF00155">
    <property type="entry name" value="Aminotran_1_2"/>
    <property type="match status" value="1"/>
</dbReference>
<keyword evidence="7" id="KW-0032">Aminotransferase</keyword>
<dbReference type="NCBIfam" id="TIGR04350">
    <property type="entry name" value="C_S_lyase_PatB"/>
    <property type="match status" value="1"/>
</dbReference>
<organism evidence="7 8">
    <name type="scientific">Paenochrobactrum glaciei</name>
    <dbReference type="NCBI Taxonomy" id="486407"/>
    <lineage>
        <taxon>Bacteria</taxon>
        <taxon>Pseudomonadati</taxon>
        <taxon>Pseudomonadota</taxon>
        <taxon>Alphaproteobacteria</taxon>
        <taxon>Hyphomicrobiales</taxon>
        <taxon>Brucellaceae</taxon>
        <taxon>Paenochrobactrum</taxon>
    </lineage>
</organism>
<comment type="cofactor">
    <cofactor evidence="1">
        <name>pyridoxal 5'-phosphate</name>
        <dbReference type="ChEBI" id="CHEBI:597326"/>
    </cofactor>
</comment>
<dbReference type="RefSeq" id="WP_343805488.1">
    <property type="nucleotide sequence ID" value="NZ_BAAADE010000003.1"/>
</dbReference>
<dbReference type="GO" id="GO:0008483">
    <property type="term" value="F:transaminase activity"/>
    <property type="evidence" value="ECO:0007669"/>
    <property type="project" value="UniProtKB-KW"/>
</dbReference>
<sequence length="392" mass="44347">MTDFDKVINRRNSNSVKWASAYKNLAREEAAAEPLPMWVADMDFRSPEAVTQALQKAVRDEIFGYPLRSDSYDEAICGWQKRRFGWDVKPEWLVQTPGVVTALNKLIQTFSNEGDAVLVQPPVYGHFFSTVRGNGRQMIEAPLCEQERSYSFDPDRFEAAITPNTKIFILCNPHNPTGNVWSESDLRRMGEICLAHNILVISDEVHQDLILNKQVKHIPFASLAEEFAQISVTCTAPSKTFNMAGMQCSNLFIANPKIREEFKQALERDGLNFVNTLGSIACEAAYRHGEEWLDDLLGYIRGNQQHFSSAVEEHFPQLKVFKSDALYLAWMDCRGLGLDIDALDKFLLTKARVWFDRGPKFGSQGHGFMRVNLGCPRATVDEALARMKSALI</sequence>
<gene>
    <name evidence="7" type="ORF">GCM10008943_22210</name>
</gene>
<evidence type="ECO:0000256" key="4">
    <source>
        <dbReference type="ARBA" id="ARBA00023239"/>
    </source>
</evidence>
<reference evidence="7 8" key="1">
    <citation type="journal article" date="2019" name="Int. J. Syst. Evol. Microbiol.">
        <title>The Global Catalogue of Microorganisms (GCM) 10K type strain sequencing project: providing services to taxonomists for standard genome sequencing and annotation.</title>
        <authorList>
            <consortium name="The Broad Institute Genomics Platform"/>
            <consortium name="The Broad Institute Genome Sequencing Center for Infectious Disease"/>
            <person name="Wu L."/>
            <person name="Ma J."/>
        </authorList>
    </citation>
    <scope>NUCLEOTIDE SEQUENCE [LARGE SCALE GENOMIC DNA]</scope>
    <source>
        <strain evidence="7 8">JCM 15115</strain>
    </source>
</reference>